<dbReference type="OrthoDB" id="1751309at2"/>
<dbReference type="eggNOG" id="ENOG50333XW">
    <property type="taxonomic scope" value="Bacteria"/>
</dbReference>
<comment type="caution">
    <text evidence="2">The sequence shown here is derived from an EMBL/GenBank/DDBJ whole genome shotgun (WGS) entry which is preliminary data.</text>
</comment>
<evidence type="ECO:0000259" key="1">
    <source>
        <dbReference type="Pfam" id="PF26226"/>
    </source>
</evidence>
<dbReference type="HOGENOM" id="CLU_100108_0_0_9"/>
<evidence type="ECO:0000313" key="3">
    <source>
        <dbReference type="Proteomes" id="UP000003277"/>
    </source>
</evidence>
<proteinExistence type="predicted"/>
<dbReference type="PATRIC" id="fig|742743.3.peg.1212"/>
<protein>
    <recommendedName>
        <fullName evidence="1">DUF8052 domain-containing protein</fullName>
    </recommendedName>
</protein>
<name>H1D0Q6_9FIRM</name>
<dbReference type="AlphaFoldDB" id="H1D0Q6"/>
<sequence>MGREEAVERLLAGYRRYYTITRFDGGREEEARGLQEAVHIQKPFFSGQAELSAVCEYYEAGEKYFLFHSAKLWSTAQEEFVFLFQVPRLTLTVFMELAHFAYEAGMDMAHIGPGHMYTYISPVFICDSMDEEAAKALMKCHYYKSFRFSFHGWMEFHAGALELGRGRFCFNRAGRCMEKGLRKVFADYPFMRKDA</sequence>
<gene>
    <name evidence="2" type="ORF">HMPREF9453_01194</name>
</gene>
<dbReference type="Proteomes" id="UP000003277">
    <property type="component" value="Unassembled WGS sequence"/>
</dbReference>
<dbReference type="STRING" id="742743.HMPREF9453_01194"/>
<accession>H1D0Q6</accession>
<organism evidence="2 3">
    <name type="scientific">Dialister succinatiphilus YIT 11850</name>
    <dbReference type="NCBI Taxonomy" id="742743"/>
    <lineage>
        <taxon>Bacteria</taxon>
        <taxon>Bacillati</taxon>
        <taxon>Bacillota</taxon>
        <taxon>Negativicutes</taxon>
        <taxon>Veillonellales</taxon>
        <taxon>Veillonellaceae</taxon>
        <taxon>Dialister</taxon>
    </lineage>
</organism>
<reference evidence="2 3" key="1">
    <citation type="submission" date="2011-11" db="EMBL/GenBank/DDBJ databases">
        <title>The Genome Sequence of Dialister succinatiphilus YIT 11850.</title>
        <authorList>
            <consortium name="The Broad Institute Genome Sequencing Platform"/>
            <person name="Earl A."/>
            <person name="Ward D."/>
            <person name="Feldgarden M."/>
            <person name="Gevers D."/>
            <person name="Morotomi M."/>
            <person name="Young S.K."/>
            <person name="Zeng Q."/>
            <person name="Gargeya S."/>
            <person name="Fitzgerald M."/>
            <person name="Haas B."/>
            <person name="Abouelleil A."/>
            <person name="Alvarado L."/>
            <person name="Arachchi H.M."/>
            <person name="Berlin A."/>
            <person name="Brown A."/>
            <person name="Chapman S.B."/>
            <person name="Dunbar C."/>
            <person name="Gearin G."/>
            <person name="Goldberg J."/>
            <person name="Griggs A."/>
            <person name="Gujja S."/>
            <person name="Heiman D."/>
            <person name="Howarth C."/>
            <person name="Lui A."/>
            <person name="MacDonald P.J.P."/>
            <person name="Montmayeur A."/>
            <person name="Murphy C."/>
            <person name="Neiman D."/>
            <person name="Pearson M."/>
            <person name="Priest M."/>
            <person name="Roberts A."/>
            <person name="Saif S."/>
            <person name="Shea T."/>
            <person name="Sisk P."/>
            <person name="Stolte C."/>
            <person name="Sykes S."/>
            <person name="Wortman J."/>
            <person name="Nusbaum C."/>
            <person name="Birren B."/>
        </authorList>
    </citation>
    <scope>NUCLEOTIDE SEQUENCE [LARGE SCALE GENOMIC DNA]</scope>
    <source>
        <strain evidence="2 3">YIT 11850</strain>
    </source>
</reference>
<dbReference type="InterPro" id="IPR058365">
    <property type="entry name" value="DUF8052"/>
</dbReference>
<keyword evidence="3" id="KW-1185">Reference proteome</keyword>
<feature type="domain" description="DUF8052" evidence="1">
    <location>
        <begin position="40"/>
        <end position="181"/>
    </location>
</feature>
<evidence type="ECO:0000313" key="2">
    <source>
        <dbReference type="EMBL" id="EHO62877.1"/>
    </source>
</evidence>
<dbReference type="RefSeq" id="WP_008859688.1">
    <property type="nucleotide sequence ID" value="NZ_JH591188.1"/>
</dbReference>
<dbReference type="EMBL" id="ADLT01000040">
    <property type="protein sequence ID" value="EHO62877.1"/>
    <property type="molecule type" value="Genomic_DNA"/>
</dbReference>
<dbReference type="Pfam" id="PF26226">
    <property type="entry name" value="DUF8052"/>
    <property type="match status" value="1"/>
</dbReference>